<keyword evidence="2" id="KW-1185">Reference proteome</keyword>
<sequence length="180" mass="19361">MGDAKNEHATHAERLQKKRNVVEVLADVGAASALGGGSTSAAHGAGAASSQADLTRPLRPRRRLLRLLAPELTVLQAKECARSPSHVVTLSLLEVQRCFVAQVAQQRLPELPCGASVASPCFWRTVLVGCSSVFLPAARRRCLLVLVRPQQGRLPARALLYARTGSRLLLISPDRQCCIL</sequence>
<name>A0ABN9SDG8_9DINO</name>
<comment type="caution">
    <text evidence="1">The sequence shown here is derived from an EMBL/GenBank/DDBJ whole genome shotgun (WGS) entry which is preliminary data.</text>
</comment>
<proteinExistence type="predicted"/>
<protein>
    <submittedName>
        <fullName evidence="1">Uncharacterized protein</fullName>
    </submittedName>
</protein>
<gene>
    <name evidence="1" type="ORF">PCOR1329_LOCUS28339</name>
</gene>
<dbReference type="Proteomes" id="UP001189429">
    <property type="component" value="Unassembled WGS sequence"/>
</dbReference>
<evidence type="ECO:0000313" key="2">
    <source>
        <dbReference type="Proteomes" id="UP001189429"/>
    </source>
</evidence>
<accession>A0ABN9SDG8</accession>
<evidence type="ECO:0000313" key="1">
    <source>
        <dbReference type="EMBL" id="CAK0829353.1"/>
    </source>
</evidence>
<reference evidence="1" key="1">
    <citation type="submission" date="2023-10" db="EMBL/GenBank/DDBJ databases">
        <authorList>
            <person name="Chen Y."/>
            <person name="Shah S."/>
            <person name="Dougan E. K."/>
            <person name="Thang M."/>
            <person name="Chan C."/>
        </authorList>
    </citation>
    <scope>NUCLEOTIDE SEQUENCE [LARGE SCALE GENOMIC DNA]</scope>
</reference>
<dbReference type="EMBL" id="CAUYUJ010010435">
    <property type="protein sequence ID" value="CAK0829353.1"/>
    <property type="molecule type" value="Genomic_DNA"/>
</dbReference>
<organism evidence="1 2">
    <name type="scientific">Prorocentrum cordatum</name>
    <dbReference type="NCBI Taxonomy" id="2364126"/>
    <lineage>
        <taxon>Eukaryota</taxon>
        <taxon>Sar</taxon>
        <taxon>Alveolata</taxon>
        <taxon>Dinophyceae</taxon>
        <taxon>Prorocentrales</taxon>
        <taxon>Prorocentraceae</taxon>
        <taxon>Prorocentrum</taxon>
    </lineage>
</organism>